<evidence type="ECO:0000256" key="1">
    <source>
        <dbReference type="SAM" id="MobiDB-lite"/>
    </source>
</evidence>
<feature type="compositionally biased region" description="Basic and acidic residues" evidence="1">
    <location>
        <begin position="105"/>
        <end position="119"/>
    </location>
</feature>
<dbReference type="Proteomes" id="UP000472372">
    <property type="component" value="Chromosome 3"/>
</dbReference>
<proteinExistence type="predicted"/>
<feature type="compositionally biased region" description="Polar residues" evidence="1">
    <location>
        <begin position="71"/>
        <end position="90"/>
    </location>
</feature>
<feature type="compositionally biased region" description="Polar residues" evidence="1">
    <location>
        <begin position="132"/>
        <end position="144"/>
    </location>
</feature>
<feature type="compositionally biased region" description="Basic and acidic residues" evidence="1">
    <location>
        <begin position="145"/>
        <end position="159"/>
    </location>
</feature>
<dbReference type="PANTHER" id="PTHR37540">
    <property type="entry name" value="TRANSCRIPTION FACTOR (ACR-2), PUTATIVE-RELATED-RELATED"/>
    <property type="match status" value="1"/>
</dbReference>
<feature type="region of interest" description="Disordered" evidence="1">
    <location>
        <begin position="1"/>
        <end position="184"/>
    </location>
</feature>
<dbReference type="InterPro" id="IPR021858">
    <property type="entry name" value="Fun_TF"/>
</dbReference>
<dbReference type="EMBL" id="HG992979">
    <property type="protein sequence ID" value="CAE7026799.1"/>
    <property type="molecule type" value="Genomic_DNA"/>
</dbReference>
<dbReference type="AlphaFoldDB" id="A0A6S6VYD0"/>
<protein>
    <submittedName>
        <fullName evidence="2">Uncharacterized protein</fullName>
    </submittedName>
</protein>
<dbReference type="PANTHER" id="PTHR37540:SF5">
    <property type="entry name" value="TRANSCRIPTION FACTOR DOMAIN-CONTAINING PROTEIN"/>
    <property type="match status" value="1"/>
</dbReference>
<evidence type="ECO:0000313" key="2">
    <source>
        <dbReference type="EMBL" id="CAE7026799.1"/>
    </source>
</evidence>
<dbReference type="Pfam" id="PF11951">
    <property type="entry name" value="Fungal_trans_2"/>
    <property type="match status" value="1"/>
</dbReference>
<organism evidence="2 3">
    <name type="scientific">Pyrenophora teres f. teres</name>
    <dbReference type="NCBI Taxonomy" id="97479"/>
    <lineage>
        <taxon>Eukaryota</taxon>
        <taxon>Fungi</taxon>
        <taxon>Dikarya</taxon>
        <taxon>Ascomycota</taxon>
        <taxon>Pezizomycotina</taxon>
        <taxon>Dothideomycetes</taxon>
        <taxon>Pleosporomycetidae</taxon>
        <taxon>Pleosporales</taxon>
        <taxon>Pleosporineae</taxon>
        <taxon>Pleosporaceae</taxon>
        <taxon>Pyrenophora</taxon>
    </lineage>
</organism>
<accession>A0A6S6VYD0</accession>
<name>A0A6S6VYD0_9PLEO</name>
<reference evidence="2" key="1">
    <citation type="submission" date="2021-02" db="EMBL/GenBank/DDBJ databases">
        <authorList>
            <person name="Syme A R."/>
            <person name="Syme A R."/>
            <person name="Moolhuijzen P."/>
        </authorList>
    </citation>
    <scope>NUCLEOTIDE SEQUENCE</scope>
    <source>
        <strain evidence="2">W1-1</strain>
    </source>
</reference>
<sequence>MSNASDTPRDDPPYLQNASSSSDHQSETVDVATTREREYEFFVTTGEPQQPNGAERGKIRRLVMRNYFDTKATTPQRNTSEHTSASTAMSEKQLKNRFRLSMPTNEKKGTKSRESEQDSQKGIAKGKRPRATRTTSGTTKSSCHSGDEKSRRNSTDRRGSSSSNRIPHGSEVNEPMLSVDPSTNRMDPFDVLPVPGTPELDMLFRLYKGAPKNNAVAVDAKSTWNSFILHDPGLLHATLAGWALYGMLVEGISTLRVCKLNHKSEAIKTINNRLASSEGKISDEVVGTVLTLASFENLTGEYDAAQLHISALKRMIHERGGLLSFGHNDGLLRGILWIDFHTAAAFRTPPSFQHVYLDLDTPPFPEDLLEEAVSTSPTSLLRLSIAAVDCFNIFYQLHRLALAASSRWLGQVAHLTLSNVLYETQFIILSVPDHTRVFLDFDRHVDKEHRNDFVHRRHRADAASVVEGILAAMLIYVYAVLRGLPLKANIFSILLSRLRAAIDRPKSSAQEVWERESNLDMLVWALVVACSVVPSADGAWWIMQLSGLCEAMSLNSQAELEDIMRHAAWTDVFFHGKMDRIWAEMMRIRRPGPYSESPMHLSTSSGYAAALETQASSSGNDWTSDKRGYSGPVDFEDGEWKVDDWYV</sequence>
<gene>
    <name evidence="2" type="ORF">PTTW11_04137</name>
</gene>
<evidence type="ECO:0000313" key="3">
    <source>
        <dbReference type="Proteomes" id="UP000472372"/>
    </source>
</evidence>